<accession>A0A8X8IG42</accession>
<reference evidence="13 14" key="1">
    <citation type="submission" date="2016-10" db="EMBL/GenBank/DDBJ databases">
        <authorList>
            <person name="Varghese N."/>
            <person name="Submissions S."/>
        </authorList>
    </citation>
    <scope>NUCLEOTIDE SEQUENCE [LARGE SCALE GENOMIC DNA]</scope>
    <source>
        <strain evidence="13 14">DSM 25353</strain>
    </source>
</reference>
<evidence type="ECO:0000256" key="5">
    <source>
        <dbReference type="ARBA" id="ARBA00022801"/>
    </source>
</evidence>
<organism evidence="13 14">
    <name type="scientific">Hydrobacter penzbergensis</name>
    <dbReference type="NCBI Taxonomy" id="1235997"/>
    <lineage>
        <taxon>Bacteria</taxon>
        <taxon>Pseudomonadati</taxon>
        <taxon>Bacteroidota</taxon>
        <taxon>Chitinophagia</taxon>
        <taxon>Chitinophagales</taxon>
        <taxon>Chitinophagaceae</taxon>
        <taxon>Hydrobacter</taxon>
    </lineage>
</organism>
<feature type="domain" description="Peptidase M16 C-terminal" evidence="12">
    <location>
        <begin position="263"/>
        <end position="433"/>
    </location>
</feature>
<dbReference type="InterPro" id="IPR011249">
    <property type="entry name" value="Metalloenz_LuxS/M16"/>
</dbReference>
<feature type="coiled-coil region" evidence="9">
    <location>
        <begin position="634"/>
        <end position="675"/>
    </location>
</feature>
<feature type="domain" description="Peptidase M16 N-terminal" evidence="11">
    <location>
        <begin position="151"/>
        <end position="220"/>
    </location>
</feature>
<dbReference type="PANTHER" id="PTHR43690">
    <property type="entry name" value="NARDILYSIN"/>
    <property type="match status" value="1"/>
</dbReference>
<dbReference type="Proteomes" id="UP000198711">
    <property type="component" value="Unassembled WGS sequence"/>
</dbReference>
<comment type="similarity">
    <text evidence="2 8">Belongs to the peptidase M16 family.</text>
</comment>
<dbReference type="PANTHER" id="PTHR43690:SF17">
    <property type="entry name" value="PROTEIN YHJJ"/>
    <property type="match status" value="1"/>
</dbReference>
<evidence type="ECO:0000256" key="2">
    <source>
        <dbReference type="ARBA" id="ARBA00007261"/>
    </source>
</evidence>
<evidence type="ECO:0000313" key="13">
    <source>
        <dbReference type="EMBL" id="SDX13927.1"/>
    </source>
</evidence>
<dbReference type="InterPro" id="IPR007863">
    <property type="entry name" value="Peptidase_M16_C"/>
</dbReference>
<protein>
    <submittedName>
        <fullName evidence="13">Predicted Zn-dependent peptidase</fullName>
    </submittedName>
</protein>
<dbReference type="GO" id="GO:0046872">
    <property type="term" value="F:metal ion binding"/>
    <property type="evidence" value="ECO:0007669"/>
    <property type="project" value="UniProtKB-KW"/>
</dbReference>
<evidence type="ECO:0000256" key="6">
    <source>
        <dbReference type="ARBA" id="ARBA00022833"/>
    </source>
</evidence>
<keyword evidence="4" id="KW-0479">Metal-binding</keyword>
<keyword evidence="5" id="KW-0378">Hydrolase</keyword>
<dbReference type="Gene3D" id="3.30.830.10">
    <property type="entry name" value="Metalloenzyme, LuxS/M16 peptidase-like"/>
    <property type="match status" value="4"/>
</dbReference>
<feature type="domain" description="Peptidase M16 N-terminal" evidence="11">
    <location>
        <begin position="59"/>
        <end position="106"/>
    </location>
</feature>
<evidence type="ECO:0000256" key="9">
    <source>
        <dbReference type="SAM" id="Coils"/>
    </source>
</evidence>
<dbReference type="GO" id="GO:0004222">
    <property type="term" value="F:metalloendopeptidase activity"/>
    <property type="evidence" value="ECO:0007669"/>
    <property type="project" value="InterPro"/>
</dbReference>
<evidence type="ECO:0000256" key="7">
    <source>
        <dbReference type="ARBA" id="ARBA00023049"/>
    </source>
</evidence>
<dbReference type="PROSITE" id="PS00143">
    <property type="entry name" value="INSULINASE"/>
    <property type="match status" value="1"/>
</dbReference>
<dbReference type="AlphaFoldDB" id="A0A8X8IG42"/>
<dbReference type="SUPFAM" id="SSF63411">
    <property type="entry name" value="LuxS/MPP-like metallohydrolase"/>
    <property type="match status" value="4"/>
</dbReference>
<evidence type="ECO:0000256" key="4">
    <source>
        <dbReference type="ARBA" id="ARBA00022723"/>
    </source>
</evidence>
<dbReference type="InterPro" id="IPR011765">
    <property type="entry name" value="Pept_M16_N"/>
</dbReference>
<dbReference type="InterPro" id="IPR050626">
    <property type="entry name" value="Peptidase_M16"/>
</dbReference>
<dbReference type="RefSeq" id="WP_092724132.1">
    <property type="nucleotide sequence ID" value="NZ_FNNO01000009.1"/>
</dbReference>
<keyword evidence="7" id="KW-0482">Metalloprotease</keyword>
<evidence type="ECO:0000256" key="1">
    <source>
        <dbReference type="ARBA" id="ARBA00001947"/>
    </source>
</evidence>
<evidence type="ECO:0000256" key="3">
    <source>
        <dbReference type="ARBA" id="ARBA00022670"/>
    </source>
</evidence>
<sequence>MKWIKSVGFVALVMIVQVNFAQTQYEWKQATSGGYTYKYVTNDPMHARFYTLRNGLTVVLSVNKKEPRIAVRIPVRAGSNTDPRDHTGLAHYLEHLLFKGTDKYGTLDWAKEKPYLDKIDALYEQYNSTKDEAARKEIYKEIDKTSGEAAKHAIANEYDKMMAAMGGQGSNAHTWVEETVYEEDIPSNALEKFVDLQAERFRNPILRIFHTELEAVYEEKNRSLDEDAWKIQEASHFYLFPTHNYGQQTTIGTIEHLKNPSINAIRDYYHKYYVPNNMAIVMSGDLDPDKTIRLIDAKFSYMNAKPIQEYKPSPEKPITESTVKDIFGPSAESLQLDFRVGPANSKEALLADLTSSVLSNGKAGLLDLNLNKQQKVLRSNAGVRQYKDYGVFIINASPKQGQTLEEAKDLVMEQLDILKKGNFDASLIKAIVANYKLQQLQGLENNANRVEEITDGFIKNKGLLWNDDVAVLDKMGKVTKEELVAFANQFFHPNNYVLLYKRKGEAKGVAKVEKPPITPVETNADKQSPFVKAINGMSMAPVKPVWLNFATDMQRAKAGKAEVLYVPNKDNGLFNLQYRFEMGGWNDKLLPLALQYLQFIGTEKKSSEDISKAFYNLACSFNANAGNEETTVSLNGLQENFDKASTLLEDLVRNCKADEAALEGMKNRLMRARANNKLNKSMIMTALRNYGVYGEKNPFNYTLTDAEIKDIKAADLVNILHNLFNYQHRVIYYGPKPLAAFATDIAKIHQLPAAWMAAKEPAKFTRRTQGKNEVLFADYDMVQSEIFWVRNLDAYDPKKEAVTGIFNNYFGFGMGAIVFQTIRESKALAYSTFAVLQTPAKKEDQFAFMSYVGCQADKFNEAVAGMNDLLNNLPEAAQNFDNAKKSLLKDYETERITKENIVSSYLANLKKGVDHDLRKDVYEQAASIQFSDIKGLHDTDLSQKPYTYCIVASEKKLKEEDMKKIGDVKKLSLAELFGY</sequence>
<dbReference type="Pfam" id="PF05193">
    <property type="entry name" value="Peptidase_M16_C"/>
    <property type="match status" value="2"/>
</dbReference>
<evidence type="ECO:0000313" key="14">
    <source>
        <dbReference type="Proteomes" id="UP000198711"/>
    </source>
</evidence>
<comment type="cofactor">
    <cofactor evidence="1">
        <name>Zn(2+)</name>
        <dbReference type="ChEBI" id="CHEBI:29105"/>
    </cofactor>
</comment>
<dbReference type="InterPro" id="IPR001431">
    <property type="entry name" value="Pept_M16_Zn_BS"/>
</dbReference>
<evidence type="ECO:0000259" key="11">
    <source>
        <dbReference type="Pfam" id="PF00675"/>
    </source>
</evidence>
<feature type="domain" description="Peptidase M16 C-terminal" evidence="12">
    <location>
        <begin position="760"/>
        <end position="887"/>
    </location>
</feature>
<keyword evidence="3" id="KW-0645">Protease</keyword>
<proteinExistence type="inferred from homology"/>
<feature type="signal peptide" evidence="10">
    <location>
        <begin position="1"/>
        <end position="21"/>
    </location>
</feature>
<keyword evidence="10" id="KW-0732">Signal</keyword>
<feature type="chain" id="PRO_5036472838" evidence="10">
    <location>
        <begin position="22"/>
        <end position="979"/>
    </location>
</feature>
<gene>
    <name evidence="13" type="ORF">SAMN05444410_109153</name>
</gene>
<keyword evidence="14" id="KW-1185">Reference proteome</keyword>
<evidence type="ECO:0000256" key="10">
    <source>
        <dbReference type="SAM" id="SignalP"/>
    </source>
</evidence>
<name>A0A8X8IG42_9BACT</name>
<comment type="caution">
    <text evidence="13">The sequence shown here is derived from an EMBL/GenBank/DDBJ whole genome shotgun (WGS) entry which is preliminary data.</text>
</comment>
<dbReference type="GO" id="GO:0006508">
    <property type="term" value="P:proteolysis"/>
    <property type="evidence" value="ECO:0007669"/>
    <property type="project" value="UniProtKB-KW"/>
</dbReference>
<dbReference type="EMBL" id="FNNO01000009">
    <property type="protein sequence ID" value="SDX13927.1"/>
    <property type="molecule type" value="Genomic_DNA"/>
</dbReference>
<evidence type="ECO:0000256" key="8">
    <source>
        <dbReference type="RuleBase" id="RU004447"/>
    </source>
</evidence>
<feature type="domain" description="Peptidase M16 N-terminal" evidence="11">
    <location>
        <begin position="597"/>
        <end position="680"/>
    </location>
</feature>
<keyword evidence="9" id="KW-0175">Coiled coil</keyword>
<dbReference type="Pfam" id="PF00675">
    <property type="entry name" value="Peptidase_M16"/>
    <property type="match status" value="3"/>
</dbReference>
<keyword evidence="6" id="KW-0862">Zinc</keyword>
<evidence type="ECO:0000259" key="12">
    <source>
        <dbReference type="Pfam" id="PF05193"/>
    </source>
</evidence>